<feature type="chain" id="PRO_5034187568" description="Cathepsin propeptide inhibitor domain-containing protein" evidence="2">
    <location>
        <begin position="30"/>
        <end position="125"/>
    </location>
</feature>
<feature type="region of interest" description="Disordered" evidence="1">
    <location>
        <begin position="100"/>
        <end position="125"/>
    </location>
</feature>
<organism evidence="3">
    <name type="scientific">Cacopsylla melanoneura</name>
    <dbReference type="NCBI Taxonomy" id="428564"/>
    <lineage>
        <taxon>Eukaryota</taxon>
        <taxon>Metazoa</taxon>
        <taxon>Ecdysozoa</taxon>
        <taxon>Arthropoda</taxon>
        <taxon>Hexapoda</taxon>
        <taxon>Insecta</taxon>
        <taxon>Pterygota</taxon>
        <taxon>Neoptera</taxon>
        <taxon>Paraneoptera</taxon>
        <taxon>Hemiptera</taxon>
        <taxon>Sternorrhyncha</taxon>
        <taxon>Psylloidea</taxon>
        <taxon>Psyllidae</taxon>
        <taxon>Psyllinae</taxon>
        <taxon>Cacopsylla</taxon>
    </lineage>
</organism>
<sequence>MTCCSPWKSLARILLHTLFGISFYFPTDSDFYDYDSDEEGGGGEEEEKVLKTINYWRNVLDPEQKENRVQFEFNKLKEMFRTNMHYADVNGNRNEQCQLCSEDENEEGEEKIVSLHSQREMTVEK</sequence>
<feature type="compositionally biased region" description="Basic and acidic residues" evidence="1">
    <location>
        <begin position="110"/>
        <end position="125"/>
    </location>
</feature>
<evidence type="ECO:0000313" key="3">
    <source>
        <dbReference type="EMBL" id="CAG6735405.1"/>
    </source>
</evidence>
<protein>
    <recommendedName>
        <fullName evidence="4">Cathepsin propeptide inhibitor domain-containing protein</fullName>
    </recommendedName>
</protein>
<evidence type="ECO:0008006" key="4">
    <source>
        <dbReference type="Google" id="ProtNLM"/>
    </source>
</evidence>
<dbReference type="EMBL" id="HBUF01395622">
    <property type="protein sequence ID" value="CAG6735405.1"/>
    <property type="molecule type" value="Transcribed_RNA"/>
</dbReference>
<name>A0A8D9E1T1_9HEMI</name>
<dbReference type="AlphaFoldDB" id="A0A8D9E1T1"/>
<keyword evidence="2" id="KW-0732">Signal</keyword>
<evidence type="ECO:0000256" key="1">
    <source>
        <dbReference type="SAM" id="MobiDB-lite"/>
    </source>
</evidence>
<proteinExistence type="predicted"/>
<evidence type="ECO:0000256" key="2">
    <source>
        <dbReference type="SAM" id="SignalP"/>
    </source>
</evidence>
<feature type="signal peptide" evidence="2">
    <location>
        <begin position="1"/>
        <end position="29"/>
    </location>
</feature>
<reference evidence="3" key="1">
    <citation type="submission" date="2021-05" db="EMBL/GenBank/DDBJ databases">
        <authorList>
            <person name="Alioto T."/>
            <person name="Alioto T."/>
            <person name="Gomez Garrido J."/>
        </authorList>
    </citation>
    <scope>NUCLEOTIDE SEQUENCE</scope>
</reference>
<accession>A0A8D9E1T1</accession>